<dbReference type="PROSITE" id="PS00840">
    <property type="entry name" value="SUMT_2"/>
    <property type="match status" value="1"/>
</dbReference>
<evidence type="ECO:0000256" key="4">
    <source>
        <dbReference type="ARBA" id="ARBA00022603"/>
    </source>
</evidence>
<keyword evidence="4 9" id="KW-0489">Methyltransferase</keyword>
<dbReference type="NCBIfam" id="TIGR01469">
    <property type="entry name" value="cobA_cysG_Cterm"/>
    <property type="match status" value="1"/>
</dbReference>
<dbReference type="InterPro" id="IPR003043">
    <property type="entry name" value="Uropor_MeTrfase_CS"/>
</dbReference>
<dbReference type="PANTHER" id="PTHR45790:SF3">
    <property type="entry name" value="S-ADENOSYL-L-METHIONINE-DEPENDENT UROPORPHYRINOGEN III METHYLTRANSFERASE, CHLOROPLASTIC"/>
    <property type="match status" value="1"/>
</dbReference>
<dbReference type="GO" id="GO:0032259">
    <property type="term" value="P:methylation"/>
    <property type="evidence" value="ECO:0007669"/>
    <property type="project" value="UniProtKB-KW"/>
</dbReference>
<dbReference type="SUPFAM" id="SSF53790">
    <property type="entry name" value="Tetrapyrrole methylase"/>
    <property type="match status" value="1"/>
</dbReference>
<keyword evidence="7" id="KW-0627">Porphyrin biosynthesis</keyword>
<evidence type="ECO:0000256" key="5">
    <source>
        <dbReference type="ARBA" id="ARBA00022679"/>
    </source>
</evidence>
<dbReference type="Gene3D" id="3.30.950.10">
    <property type="entry name" value="Methyltransferase, Cobalt-precorrin-4 Transmethylase, Domain 2"/>
    <property type="match status" value="1"/>
</dbReference>
<evidence type="ECO:0000256" key="6">
    <source>
        <dbReference type="ARBA" id="ARBA00022691"/>
    </source>
</evidence>
<comment type="similarity">
    <text evidence="1 9">Belongs to the precorrin methyltransferase family.</text>
</comment>
<evidence type="ECO:0000313" key="11">
    <source>
        <dbReference type="EMBL" id="EEL71746.1"/>
    </source>
</evidence>
<dbReference type="InterPro" id="IPR014776">
    <property type="entry name" value="4pyrrole_Mease_sub2"/>
</dbReference>
<dbReference type="EC" id="2.1.1.107" evidence="2"/>
<dbReference type="GO" id="GO:0004851">
    <property type="term" value="F:uroporphyrin-III C-methyltransferase activity"/>
    <property type="evidence" value="ECO:0007669"/>
    <property type="project" value="UniProtKB-EC"/>
</dbReference>
<dbReference type="FunFam" id="3.40.1010.10:FF:000001">
    <property type="entry name" value="Siroheme synthase"/>
    <property type="match status" value="1"/>
</dbReference>
<protein>
    <recommendedName>
        <fullName evidence="3">Uroporphyrinogen-III C-methyltransferase</fullName>
        <ecNumber evidence="2">2.1.1.107</ecNumber>
    </recommendedName>
    <alternativeName>
        <fullName evidence="8">Uroporphyrinogen III methylase</fullName>
    </alternativeName>
</protein>
<dbReference type="HOGENOM" id="CLU_011276_7_0_9"/>
<keyword evidence="6" id="KW-0949">S-adenosyl-L-methionine</keyword>
<proteinExistence type="inferred from homology"/>
<dbReference type="AlphaFoldDB" id="C2XRG7"/>
<dbReference type="GO" id="GO:0019354">
    <property type="term" value="P:siroheme biosynthetic process"/>
    <property type="evidence" value="ECO:0007669"/>
    <property type="project" value="InterPro"/>
</dbReference>
<dbReference type="Proteomes" id="UP000001753">
    <property type="component" value="Chromosome"/>
</dbReference>
<evidence type="ECO:0000256" key="7">
    <source>
        <dbReference type="ARBA" id="ARBA00023244"/>
    </source>
</evidence>
<dbReference type="NCBIfam" id="NF004790">
    <property type="entry name" value="PRK06136.1"/>
    <property type="match status" value="1"/>
</dbReference>
<feature type="domain" description="Tetrapyrrole methylase" evidence="10">
    <location>
        <begin position="4"/>
        <end position="215"/>
    </location>
</feature>
<dbReference type="InterPro" id="IPR000878">
    <property type="entry name" value="4pyrrol_Mease"/>
</dbReference>
<evidence type="ECO:0000256" key="1">
    <source>
        <dbReference type="ARBA" id="ARBA00005879"/>
    </source>
</evidence>
<organism evidence="11">
    <name type="scientific">Bacillus mycoides</name>
    <dbReference type="NCBI Taxonomy" id="1405"/>
    <lineage>
        <taxon>Bacteria</taxon>
        <taxon>Bacillati</taxon>
        <taxon>Bacillota</taxon>
        <taxon>Bacilli</taxon>
        <taxon>Bacillales</taxon>
        <taxon>Bacillaceae</taxon>
        <taxon>Bacillus</taxon>
        <taxon>Bacillus cereus group</taxon>
    </lineage>
</organism>
<keyword evidence="5 9" id="KW-0808">Transferase</keyword>
<evidence type="ECO:0000256" key="8">
    <source>
        <dbReference type="ARBA" id="ARBA00079776"/>
    </source>
</evidence>
<dbReference type="CDD" id="cd11642">
    <property type="entry name" value="SUMT"/>
    <property type="match status" value="1"/>
</dbReference>
<dbReference type="InterPro" id="IPR006366">
    <property type="entry name" value="CobA/CysG_C"/>
</dbReference>
<evidence type="ECO:0000256" key="2">
    <source>
        <dbReference type="ARBA" id="ARBA00012162"/>
    </source>
</evidence>
<comment type="caution">
    <text evidence="11">The sequence shown here is derived from an EMBL/GenBank/DDBJ whole genome shotgun (WGS) entry which is preliminary data.</text>
</comment>
<dbReference type="InterPro" id="IPR050161">
    <property type="entry name" value="Siro_Cobalamin_biosynth"/>
</dbReference>
<dbReference type="InterPro" id="IPR014777">
    <property type="entry name" value="4pyrrole_Mease_sub1"/>
</dbReference>
<dbReference type="InterPro" id="IPR035996">
    <property type="entry name" value="4pyrrol_Methylase_sf"/>
</dbReference>
<sequence>MMGKVYIVGAGPGDPDLITVKGLKCIEKSDVILYDRLVNKELLSYAKPGADLIYCGKLPNYHTMKQETINTFLIKYAKKGKVVTRLKGGDPFVFGRGGEEAEALAKQSIPFEIIPGISAGIAAPAYAGIPVTHRDASASFAVVTGHRKEGAEEEVKWESLAKGVDTLAVYMGVSNLPYICEQLIKHGKNQSTPVAIIEWGTTSMQRTVTATLGTIVDVAKKERIQNPSMIVIGEVVRFREKIHWFEKQTENAYQVSGVL</sequence>
<dbReference type="EMBL" id="ACMP01000048">
    <property type="protein sequence ID" value="EEL71746.1"/>
    <property type="molecule type" value="Genomic_DNA"/>
</dbReference>
<dbReference type="Gene3D" id="3.40.1010.10">
    <property type="entry name" value="Cobalt-precorrin-4 Transmethylase, Domain 1"/>
    <property type="match status" value="1"/>
</dbReference>
<evidence type="ECO:0000256" key="3">
    <source>
        <dbReference type="ARBA" id="ARBA00018323"/>
    </source>
</evidence>
<dbReference type="PANTHER" id="PTHR45790">
    <property type="entry name" value="SIROHEME SYNTHASE-RELATED"/>
    <property type="match status" value="1"/>
</dbReference>
<dbReference type="Pfam" id="PF00590">
    <property type="entry name" value="TP_methylase"/>
    <property type="match status" value="1"/>
</dbReference>
<dbReference type="PROSITE" id="PS00839">
    <property type="entry name" value="SUMT_1"/>
    <property type="match status" value="1"/>
</dbReference>
<name>C2XRG7_BACMY</name>
<reference evidence="11" key="1">
    <citation type="journal article" date="2012" name="Genome Res.">
        <title>Genomic characterization of the Bacillus cereus sensu lato species: Backdrop to the evolution of Bacillus anthracis.</title>
        <authorList>
            <person name="Zwick M.E."/>
            <person name="Joseph S.J."/>
            <person name="Didelot X."/>
            <person name="Chen P.E."/>
            <person name="Bishop-Lilly K.A."/>
            <person name="Stewart A.C."/>
            <person name="Willner K."/>
            <person name="Nolan N."/>
            <person name="Lentz S."/>
            <person name="Thomason M.K."/>
            <person name="Sozhamannan S."/>
            <person name="Mateczun A.J."/>
            <person name="Du L."/>
            <person name="Read T.D."/>
        </authorList>
    </citation>
    <scope>NUCLEOTIDE SEQUENCE [LARGE SCALE GENOMIC DNA]</scope>
    <source>
        <strain evidence="11">AH603</strain>
    </source>
</reference>
<evidence type="ECO:0000259" key="10">
    <source>
        <dbReference type="Pfam" id="PF00590"/>
    </source>
</evidence>
<accession>C2XRG7</accession>
<evidence type="ECO:0000256" key="9">
    <source>
        <dbReference type="RuleBase" id="RU003960"/>
    </source>
</evidence>
<dbReference type="FunFam" id="3.30.950.10:FF:000001">
    <property type="entry name" value="Siroheme synthase"/>
    <property type="match status" value="1"/>
</dbReference>
<gene>
    <name evidence="11" type="ORF">bcere0026_12740</name>
</gene>